<feature type="compositionally biased region" description="Basic and acidic residues" evidence="1">
    <location>
        <begin position="58"/>
        <end position="67"/>
    </location>
</feature>
<evidence type="ECO:0000259" key="3">
    <source>
        <dbReference type="PROSITE" id="PS51159"/>
    </source>
</evidence>
<dbReference type="GO" id="GO:0005979">
    <property type="term" value="P:regulation of glycogen biosynthetic process"/>
    <property type="evidence" value="ECO:0007669"/>
    <property type="project" value="TreeGrafter"/>
</dbReference>
<feature type="region of interest" description="Disordered" evidence="1">
    <location>
        <begin position="387"/>
        <end position="459"/>
    </location>
</feature>
<reference evidence="4" key="1">
    <citation type="submission" date="2025-08" db="UniProtKB">
        <authorList>
            <consortium name="Ensembl"/>
        </authorList>
    </citation>
    <scope>IDENTIFICATION</scope>
</reference>
<protein>
    <submittedName>
        <fullName evidence="4">Protein phosphatase 1 regulatory subunit 3A</fullName>
    </submittedName>
</protein>
<dbReference type="InterPro" id="IPR005036">
    <property type="entry name" value="CBM21_dom"/>
</dbReference>
<accession>A0A3B3R694</accession>
<dbReference type="Proteomes" id="UP000261540">
    <property type="component" value="Unplaced"/>
</dbReference>
<dbReference type="Ensembl" id="ENSPKIT00000038138.1">
    <property type="protein sequence ID" value="ENSPKIP00000013709.1"/>
    <property type="gene ID" value="ENSPKIG00000001050.1"/>
</dbReference>
<feature type="region of interest" description="Disordered" evidence="1">
    <location>
        <begin position="25"/>
        <end position="78"/>
    </location>
</feature>
<dbReference type="InterPro" id="IPR038175">
    <property type="entry name" value="CBM21_dom_sf"/>
</dbReference>
<keyword evidence="5" id="KW-1185">Reference proteome</keyword>
<feature type="region of interest" description="Disordered" evidence="1">
    <location>
        <begin position="800"/>
        <end position="829"/>
    </location>
</feature>
<dbReference type="PANTHER" id="PTHR12307">
    <property type="entry name" value="PROTEIN PHOSPHATASE 1 REGULATORY SUBUNIT"/>
    <property type="match status" value="1"/>
</dbReference>
<evidence type="ECO:0000256" key="1">
    <source>
        <dbReference type="SAM" id="MobiDB-lite"/>
    </source>
</evidence>
<feature type="region of interest" description="Disordered" evidence="1">
    <location>
        <begin position="499"/>
        <end position="530"/>
    </location>
</feature>
<dbReference type="InterPro" id="IPR050782">
    <property type="entry name" value="PP1_regulatory_subunit_3"/>
</dbReference>
<dbReference type="GO" id="GO:2001069">
    <property type="term" value="F:glycogen binding"/>
    <property type="evidence" value="ECO:0007669"/>
    <property type="project" value="TreeGrafter"/>
</dbReference>
<feature type="region of interest" description="Disordered" evidence="1">
    <location>
        <begin position="322"/>
        <end position="369"/>
    </location>
</feature>
<feature type="compositionally biased region" description="Basic and acidic residues" evidence="1">
    <location>
        <begin position="1145"/>
        <end position="1158"/>
    </location>
</feature>
<organism evidence="4 5">
    <name type="scientific">Paramormyrops kingsleyae</name>
    <dbReference type="NCBI Taxonomy" id="1676925"/>
    <lineage>
        <taxon>Eukaryota</taxon>
        <taxon>Metazoa</taxon>
        <taxon>Chordata</taxon>
        <taxon>Craniata</taxon>
        <taxon>Vertebrata</taxon>
        <taxon>Euteleostomi</taxon>
        <taxon>Actinopterygii</taxon>
        <taxon>Neopterygii</taxon>
        <taxon>Teleostei</taxon>
        <taxon>Osteoglossocephala</taxon>
        <taxon>Osteoglossomorpha</taxon>
        <taxon>Osteoglossiformes</taxon>
        <taxon>Mormyridae</taxon>
        <taxon>Paramormyrops</taxon>
    </lineage>
</organism>
<evidence type="ECO:0000256" key="2">
    <source>
        <dbReference type="SAM" id="Phobius"/>
    </source>
</evidence>
<name>A0A3B3R694_9TELE</name>
<feature type="transmembrane region" description="Helical" evidence="2">
    <location>
        <begin position="1336"/>
        <end position="1356"/>
    </location>
</feature>
<feature type="compositionally biased region" description="Basic and acidic residues" evidence="1">
    <location>
        <begin position="32"/>
        <end position="46"/>
    </location>
</feature>
<dbReference type="GO" id="GO:0000164">
    <property type="term" value="C:protein phosphatase type 1 complex"/>
    <property type="evidence" value="ECO:0007669"/>
    <property type="project" value="TreeGrafter"/>
</dbReference>
<dbReference type="PROSITE" id="PS51159">
    <property type="entry name" value="CBM21"/>
    <property type="match status" value="1"/>
</dbReference>
<evidence type="ECO:0000313" key="5">
    <source>
        <dbReference type="Proteomes" id="UP000261540"/>
    </source>
</evidence>
<proteinExistence type="predicted"/>
<keyword evidence="2" id="KW-0472">Membrane</keyword>
<keyword evidence="2" id="KW-1133">Transmembrane helix</keyword>
<dbReference type="GO" id="GO:0008157">
    <property type="term" value="F:protein phosphatase 1 binding"/>
    <property type="evidence" value="ECO:0007669"/>
    <property type="project" value="TreeGrafter"/>
</dbReference>
<dbReference type="STRING" id="1676925.ENSPKIP00000013709"/>
<evidence type="ECO:0000313" key="4">
    <source>
        <dbReference type="Ensembl" id="ENSPKIP00000013709.1"/>
    </source>
</evidence>
<dbReference type="KEGG" id="pki:111843139"/>
<reference evidence="4" key="2">
    <citation type="submission" date="2025-09" db="UniProtKB">
        <authorList>
            <consortium name="Ensembl"/>
        </authorList>
    </citation>
    <scope>IDENTIFICATION</scope>
</reference>
<keyword evidence="2" id="KW-0812">Transmembrane</keyword>
<feature type="compositionally biased region" description="Basic and acidic residues" evidence="1">
    <location>
        <begin position="804"/>
        <end position="829"/>
    </location>
</feature>
<dbReference type="PANTHER" id="PTHR12307:SF2">
    <property type="entry name" value="PROTEIN PHOSPHATASE 1 REGULATORY SUBUNIT 3A"/>
    <property type="match status" value="1"/>
</dbReference>
<feature type="domain" description="CBM21" evidence="3">
    <location>
        <begin position="150"/>
        <end position="260"/>
    </location>
</feature>
<dbReference type="Gene3D" id="2.60.40.2440">
    <property type="entry name" value="Carbohydrate binding type-21 domain"/>
    <property type="match status" value="1"/>
</dbReference>
<feature type="compositionally biased region" description="Polar residues" evidence="1">
    <location>
        <begin position="504"/>
        <end position="523"/>
    </location>
</feature>
<dbReference type="Pfam" id="PF03370">
    <property type="entry name" value="CBM_21"/>
    <property type="match status" value="1"/>
</dbReference>
<dbReference type="CDD" id="cd22255">
    <property type="entry name" value="PBD_PPP1R3A"/>
    <property type="match status" value="1"/>
</dbReference>
<feature type="compositionally biased region" description="Basic and acidic residues" evidence="1">
    <location>
        <begin position="322"/>
        <end position="348"/>
    </location>
</feature>
<dbReference type="GeneTree" id="ENSGT00940000157682"/>
<feature type="region of interest" description="Disordered" evidence="1">
    <location>
        <begin position="1145"/>
        <end position="1165"/>
    </location>
</feature>
<sequence length="1366" mass="152021">MSTVTRLLPFAPRISNVSKTQCVPSTWVPHNPMDHKGEPPHADTSGRPDVVGVSQPGGEDKPDHETAPKTPPLPWQGDSLYVSGTDRECWPTQARRVSFADTFGLNLVSIKEFDTRGMSMLPDLEADSKQQVEYCLSRLFPMPSSEAELVGKLAESKIELQSVELLPGTTTLKGVIRVLNFCFDKRVYVRATLDGWATCFDLPAEFVPGSSDGQTDRFSFRLTLVPPFGRDGSRVEFCVRYETAVGTFWANNGGSNYVLYCAETGGKQANEALEKTRRSCLKGVGKEPSAGTEVSMGSCSSIIACSPIGTSSSLEVLAERKHSSEAMAREGPEVWRSEKKVEEDHETAVEDSGQCSGERRKQHQQSHLDQIRNRFAQREMAARLWGGESARGEEAMAARKPHHKKGPTLSGGTEGGHQTSSQGQGPPREPDSPLPLATESVINPGTNDARSRTDPEAGLGKTEEVILEMKASDLCEAISDAKCVGETEVNLEASFTGRPAAPQKVTSSGARGVSEQATNMHNETGSKNEISRKACARHVEATRREVSLVRTEPKSDNHPSAAQHPFTFGILVAPFYQQASYRMKAGNSDANQDQESASVADFNWWEDEETENEDESHDVSIQSEASANVPEIPADQSGSWHEKFLEASVGHVNVAKDKESIEDGTQNATSSLQTQTFLNLECQEVHKIPNDRPSTEFGENDTEGNYGRLADEAVTRAGQADWDSLPILQKRPNTSLEKTELVEGFGPDTFFANSKEGSENIRNLLDASGTAMTDLCSKNAIDVCQSNEVFRLNDDSNWVNDGESMNRDGEAGRAESEEQNKGHKVYGKREESLDDLKDPVFTDAVEQSENEEEFLKSKDEAPIEHKEETSLREVKKAFGEEIGVKPGIKEPLRGEKVLVCDTEDFLIEMKDSYNKGGYILLKNTEEGGREINNDDLLRKTVNKVVEVFREGKDEDVTRQDGHFREEETCINMLQRNGKEDQRDTLEGASHLPECEETIYSVNIEYIYEGGTGLREEREVFTEEKVHLCKEGRGVKDEDVCKGNIFREEYVNKKEQQKDLYFREEDGIIYTQRHEDGNGVLLEEKEYLKRDGKKGSGDLSEQNNMLLPEGEQTAYGSQYEDMGSVRGKEDLQEQDGVDEGVHRVLHKAESMSREEREVNGDDIGDPEFHEEVRSLSAGEEYLQSELDTCHEEGFAEENSSNDSYSDDEMEQYLLGLKCHKKSSNPTTHPFRDVLTLVSKRNSINQGMTARTPLPSIRESPYEGWYSEEEWRSGRPSTDLSVVGESINTNPVRLPPKEEPGKATRIHPFCKNDSSSFEDASKVVICGASVALLLVTAYHYDFIACFILYLFSLFWLCCHGEKEWFASK</sequence>
<dbReference type="OrthoDB" id="1881at2759"/>